<dbReference type="KEGG" id="sof:NCTC11214_04147"/>
<dbReference type="EMBL" id="LR134117">
    <property type="protein sequence ID" value="VDZ62564.1"/>
    <property type="molecule type" value="Genomic_DNA"/>
</dbReference>
<proteinExistence type="predicted"/>
<protein>
    <submittedName>
        <fullName evidence="1">Uncharacterized protein</fullName>
    </submittedName>
</protein>
<name>A0A3S4DPG4_SEROD</name>
<gene>
    <name evidence="1" type="ORF">NCTC11214_04147</name>
</gene>
<evidence type="ECO:0000313" key="2">
    <source>
        <dbReference type="Proteomes" id="UP000281391"/>
    </source>
</evidence>
<dbReference type="Proteomes" id="UP000281391">
    <property type="component" value="Chromosome"/>
</dbReference>
<organism evidence="1 2">
    <name type="scientific">Serratia odorifera</name>
    <dbReference type="NCBI Taxonomy" id="618"/>
    <lineage>
        <taxon>Bacteria</taxon>
        <taxon>Pseudomonadati</taxon>
        <taxon>Pseudomonadota</taxon>
        <taxon>Gammaproteobacteria</taxon>
        <taxon>Enterobacterales</taxon>
        <taxon>Yersiniaceae</taxon>
        <taxon>Serratia</taxon>
    </lineage>
</organism>
<evidence type="ECO:0000313" key="1">
    <source>
        <dbReference type="EMBL" id="VDZ62564.1"/>
    </source>
</evidence>
<dbReference type="AlphaFoldDB" id="A0A3S4DPG4"/>
<accession>A0A3S4DPG4</accession>
<reference evidence="1 2" key="1">
    <citation type="submission" date="2018-12" db="EMBL/GenBank/DDBJ databases">
        <authorList>
            <consortium name="Pathogen Informatics"/>
        </authorList>
    </citation>
    <scope>NUCLEOTIDE SEQUENCE [LARGE SCALE GENOMIC DNA]</scope>
    <source>
        <strain evidence="1 2">NCTC11214</strain>
    </source>
</reference>
<sequence length="40" mass="4699">MQIGTLLRLAKVILPQEIKIRRLSMQQPLIRRGETPRMRG</sequence>